<dbReference type="PANTHER" id="PTHR48079:SF6">
    <property type="entry name" value="NAD(P)-BINDING DOMAIN-CONTAINING PROTEIN-RELATED"/>
    <property type="match status" value="1"/>
</dbReference>
<dbReference type="GO" id="GO:0004029">
    <property type="term" value="F:aldehyde dehydrogenase (NAD+) activity"/>
    <property type="evidence" value="ECO:0007669"/>
    <property type="project" value="TreeGrafter"/>
</dbReference>
<dbReference type="AlphaFoldDB" id="A0A840ER29"/>
<dbReference type="Gene3D" id="3.40.50.720">
    <property type="entry name" value="NAD(P)-binding Rossmann-like Domain"/>
    <property type="match status" value="1"/>
</dbReference>
<dbReference type="InterPro" id="IPR051783">
    <property type="entry name" value="NAD(P)-dependent_oxidoreduct"/>
</dbReference>
<protein>
    <submittedName>
        <fullName evidence="2">Nucleoside-diphosphate-sugar epimerase</fullName>
    </submittedName>
</protein>
<keyword evidence="3" id="KW-1185">Reference proteome</keyword>
<dbReference type="PANTHER" id="PTHR48079">
    <property type="entry name" value="PROTEIN YEEZ"/>
    <property type="match status" value="1"/>
</dbReference>
<comment type="caution">
    <text evidence="2">The sequence shown here is derived from an EMBL/GenBank/DDBJ whole genome shotgun (WGS) entry which is preliminary data.</text>
</comment>
<proteinExistence type="predicted"/>
<dbReference type="GO" id="GO:0005737">
    <property type="term" value="C:cytoplasm"/>
    <property type="evidence" value="ECO:0007669"/>
    <property type="project" value="TreeGrafter"/>
</dbReference>
<evidence type="ECO:0000259" key="1">
    <source>
        <dbReference type="Pfam" id="PF07993"/>
    </source>
</evidence>
<dbReference type="InterPro" id="IPR036291">
    <property type="entry name" value="NAD(P)-bd_dom_sf"/>
</dbReference>
<accession>A0A840ER29</accession>
<dbReference type="InterPro" id="IPR013120">
    <property type="entry name" value="FAR_NAD-bd"/>
</dbReference>
<name>A0A840ER29_9FLAO</name>
<feature type="domain" description="Thioester reductase (TE)" evidence="1">
    <location>
        <begin position="4"/>
        <end position="201"/>
    </location>
</feature>
<dbReference type="Pfam" id="PF07993">
    <property type="entry name" value="NAD_binding_4"/>
    <property type="match status" value="1"/>
</dbReference>
<sequence length="339" mass="37706">MILITGATGLVGTYLLSVLLADKSTRAPIRALYRTVEAKEACLERLKEITTANIPVGAFERLSWFRADVTSIPELSDAYKGIAYVYHCAGYISFNEKDYFKLRKVNIEGTANVVNLALTYNVKKLCHVSSVATLGEELQGVELTEDSARISEKVYSSYSITKYGAEMEVWRASQEGLPVLIVNPGVIIGAGNWQQGSASLFSRVAKGLSFYLPKTTGFVGAADVASFMYKAMQSKVYNERFILISENCSFKQVLTKIAKELLVKPPKVAVKKWMLQLGWIIQGITSRLGGSKYITKRFIEEAFTETLYSNKKAIDELGFTFTPIDTVIEETAKLYQLKK</sequence>
<dbReference type="Proteomes" id="UP000553034">
    <property type="component" value="Unassembled WGS sequence"/>
</dbReference>
<evidence type="ECO:0000313" key="3">
    <source>
        <dbReference type="Proteomes" id="UP000553034"/>
    </source>
</evidence>
<organism evidence="2 3">
    <name type="scientific">Mesonia hippocampi</name>
    <dbReference type="NCBI Taxonomy" id="1628250"/>
    <lineage>
        <taxon>Bacteria</taxon>
        <taxon>Pseudomonadati</taxon>
        <taxon>Bacteroidota</taxon>
        <taxon>Flavobacteriia</taxon>
        <taxon>Flavobacteriales</taxon>
        <taxon>Flavobacteriaceae</taxon>
        <taxon>Mesonia</taxon>
    </lineage>
</organism>
<evidence type="ECO:0000313" key="2">
    <source>
        <dbReference type="EMBL" id="MBB4119420.1"/>
    </source>
</evidence>
<reference evidence="2 3" key="1">
    <citation type="submission" date="2020-08" db="EMBL/GenBank/DDBJ databases">
        <title>Genomic Encyclopedia of Type Strains, Phase IV (KMG-IV): sequencing the most valuable type-strain genomes for metagenomic binning, comparative biology and taxonomic classification.</title>
        <authorList>
            <person name="Goeker M."/>
        </authorList>
    </citation>
    <scope>NUCLEOTIDE SEQUENCE [LARGE SCALE GENOMIC DNA]</scope>
    <source>
        <strain evidence="2 3">DSM 29568</strain>
    </source>
</reference>
<dbReference type="RefSeq" id="WP_183477769.1">
    <property type="nucleotide sequence ID" value="NZ_JACIFO010000006.1"/>
</dbReference>
<gene>
    <name evidence="2" type="ORF">GGR32_001718</name>
</gene>
<dbReference type="EMBL" id="JACIFO010000006">
    <property type="protein sequence ID" value="MBB4119420.1"/>
    <property type="molecule type" value="Genomic_DNA"/>
</dbReference>
<dbReference type="SUPFAM" id="SSF51735">
    <property type="entry name" value="NAD(P)-binding Rossmann-fold domains"/>
    <property type="match status" value="1"/>
</dbReference>